<dbReference type="Proteomes" id="UP000022447">
    <property type="component" value="Unassembled WGS sequence"/>
</dbReference>
<dbReference type="Pfam" id="PF08239">
    <property type="entry name" value="SH3_3"/>
    <property type="match status" value="1"/>
</dbReference>
<gene>
    <name evidence="2" type="ORF">OCH239_03600</name>
</gene>
<dbReference type="STRING" id="1449350.OCH239_03600"/>
<reference evidence="2 3" key="1">
    <citation type="submission" date="2014-01" db="EMBL/GenBank/DDBJ databases">
        <title>Roseivivax halodurans JCM 10272 Genome Sequencing.</title>
        <authorList>
            <person name="Lai Q."/>
            <person name="Li G."/>
            <person name="Shao Z."/>
        </authorList>
    </citation>
    <scope>NUCLEOTIDE SEQUENCE [LARGE SCALE GENOMIC DNA]</scope>
    <source>
        <strain evidence="2 3">JCM 10272</strain>
    </source>
</reference>
<evidence type="ECO:0000259" key="1">
    <source>
        <dbReference type="Pfam" id="PF08239"/>
    </source>
</evidence>
<dbReference type="InterPro" id="IPR003646">
    <property type="entry name" value="SH3-like_bac-type"/>
</dbReference>
<evidence type="ECO:0000313" key="2">
    <source>
        <dbReference type="EMBL" id="ETX14388.1"/>
    </source>
</evidence>
<comment type="caution">
    <text evidence="2">The sequence shown here is derived from an EMBL/GenBank/DDBJ whole genome shotgun (WGS) entry which is preliminary data.</text>
</comment>
<dbReference type="AlphaFoldDB" id="X7EH25"/>
<keyword evidence="3" id="KW-1185">Reference proteome</keyword>
<dbReference type="EMBL" id="JALZ01000011">
    <property type="protein sequence ID" value="ETX14388.1"/>
    <property type="molecule type" value="Genomic_DNA"/>
</dbReference>
<dbReference type="RefSeq" id="WP_037262843.1">
    <property type="nucleotide sequence ID" value="NZ_JALZ01000011.1"/>
</dbReference>
<dbReference type="Gene3D" id="2.30.30.40">
    <property type="entry name" value="SH3 Domains"/>
    <property type="match status" value="1"/>
</dbReference>
<feature type="domain" description="SH3b" evidence="1">
    <location>
        <begin position="42"/>
        <end position="97"/>
    </location>
</feature>
<evidence type="ECO:0000313" key="3">
    <source>
        <dbReference type="Proteomes" id="UP000022447"/>
    </source>
</evidence>
<name>X7EH25_9RHOB</name>
<sequence length="100" mass="10287">MGRVMASVLALGMLTACGAGGPGGLLGDGRYEVMGVEEGDMLKLRAGPGTGFDVRAGLPNGTIVHAGECQRLGATRWCEVTLDGTPGMRGYVSQSYLRAL</sequence>
<organism evidence="2 3">
    <name type="scientific">Roseivivax halodurans JCM 10272</name>
    <dbReference type="NCBI Taxonomy" id="1449350"/>
    <lineage>
        <taxon>Bacteria</taxon>
        <taxon>Pseudomonadati</taxon>
        <taxon>Pseudomonadota</taxon>
        <taxon>Alphaproteobacteria</taxon>
        <taxon>Rhodobacterales</taxon>
        <taxon>Roseobacteraceae</taxon>
        <taxon>Roseivivax</taxon>
    </lineage>
</organism>
<dbReference type="eggNOG" id="COG4991">
    <property type="taxonomic scope" value="Bacteria"/>
</dbReference>
<protein>
    <submittedName>
        <fullName evidence="2">Peptide-binding protein</fullName>
    </submittedName>
</protein>
<dbReference type="PROSITE" id="PS51257">
    <property type="entry name" value="PROKAR_LIPOPROTEIN"/>
    <property type="match status" value="1"/>
</dbReference>
<dbReference type="OrthoDB" id="8451772at2"/>
<proteinExistence type="predicted"/>
<accession>X7EH25</accession>